<evidence type="ECO:0000256" key="2">
    <source>
        <dbReference type="SAM" id="SignalP"/>
    </source>
</evidence>
<keyword evidence="2" id="KW-0732">Signal</keyword>
<feature type="compositionally biased region" description="Low complexity" evidence="1">
    <location>
        <begin position="101"/>
        <end position="110"/>
    </location>
</feature>
<reference evidence="3" key="1">
    <citation type="submission" date="2023-06" db="EMBL/GenBank/DDBJ databases">
        <title>Survivors Of The Sea: Transcriptome response of Skeletonema marinoi to long-term dormancy.</title>
        <authorList>
            <person name="Pinder M.I.M."/>
            <person name="Kourtchenko O."/>
            <person name="Robertson E.K."/>
            <person name="Larsson T."/>
            <person name="Maumus F."/>
            <person name="Osuna-Cruz C.M."/>
            <person name="Vancaester E."/>
            <person name="Stenow R."/>
            <person name="Vandepoele K."/>
            <person name="Ploug H."/>
            <person name="Bruchert V."/>
            <person name="Godhe A."/>
            <person name="Topel M."/>
        </authorList>
    </citation>
    <scope>NUCLEOTIDE SEQUENCE</scope>
    <source>
        <strain evidence="3">R05AC</strain>
    </source>
</reference>
<organism evidence="3 4">
    <name type="scientific">Skeletonema marinoi</name>
    <dbReference type="NCBI Taxonomy" id="267567"/>
    <lineage>
        <taxon>Eukaryota</taxon>
        <taxon>Sar</taxon>
        <taxon>Stramenopiles</taxon>
        <taxon>Ochrophyta</taxon>
        <taxon>Bacillariophyta</taxon>
        <taxon>Coscinodiscophyceae</taxon>
        <taxon>Thalassiosirophycidae</taxon>
        <taxon>Thalassiosirales</taxon>
        <taxon>Skeletonemataceae</taxon>
        <taxon>Skeletonema</taxon>
        <taxon>Skeletonema marinoi-dohrnii complex</taxon>
    </lineage>
</organism>
<feature type="compositionally biased region" description="Polar residues" evidence="1">
    <location>
        <begin position="111"/>
        <end position="121"/>
    </location>
</feature>
<feature type="compositionally biased region" description="Polar residues" evidence="1">
    <location>
        <begin position="80"/>
        <end position="92"/>
    </location>
</feature>
<feature type="region of interest" description="Disordered" evidence="1">
    <location>
        <begin position="76"/>
        <end position="169"/>
    </location>
</feature>
<proteinExistence type="predicted"/>
<dbReference type="AlphaFoldDB" id="A0AAD8XWV2"/>
<name>A0AAD8XWV2_9STRA</name>
<comment type="caution">
    <text evidence="3">The sequence shown here is derived from an EMBL/GenBank/DDBJ whole genome shotgun (WGS) entry which is preliminary data.</text>
</comment>
<keyword evidence="4" id="KW-1185">Reference proteome</keyword>
<dbReference type="EMBL" id="JATAAI010000036">
    <property type="protein sequence ID" value="KAK1734883.1"/>
    <property type="molecule type" value="Genomic_DNA"/>
</dbReference>
<sequence>MMYHHSSSSRTFVALIFCISHNLPLIHSLAASNCVALPCTYTKECRDRFNTCGRGQSFCNSESLWLPACGGGGSLERPSGNDNVDANDQNQSTTPPPTPLPTLRNTPNPTKRLTNVSTGGLTTFSPQPSSTAATPPTPVSSAEQNGNDPKNEIDASVSNEDNGNYNPSNLAWFDKAGWDGRREKDEDAGTNEAPLVMRRSSCMLLGVAAIIHLFMLLG</sequence>
<protein>
    <submittedName>
        <fullName evidence="3">Uncharacterized protein</fullName>
    </submittedName>
</protein>
<feature type="chain" id="PRO_5042297897" evidence="2">
    <location>
        <begin position="29"/>
        <end position="218"/>
    </location>
</feature>
<gene>
    <name evidence="3" type="ORF">QTG54_014343</name>
</gene>
<feature type="compositionally biased region" description="Low complexity" evidence="1">
    <location>
        <begin position="122"/>
        <end position="142"/>
    </location>
</feature>
<evidence type="ECO:0000313" key="3">
    <source>
        <dbReference type="EMBL" id="KAK1734883.1"/>
    </source>
</evidence>
<evidence type="ECO:0000256" key="1">
    <source>
        <dbReference type="SAM" id="MobiDB-lite"/>
    </source>
</evidence>
<dbReference type="Proteomes" id="UP001224775">
    <property type="component" value="Unassembled WGS sequence"/>
</dbReference>
<accession>A0AAD8XWV2</accession>
<evidence type="ECO:0000313" key="4">
    <source>
        <dbReference type="Proteomes" id="UP001224775"/>
    </source>
</evidence>
<feature type="compositionally biased region" description="Polar residues" evidence="1">
    <location>
        <begin position="156"/>
        <end position="169"/>
    </location>
</feature>
<feature type="signal peptide" evidence="2">
    <location>
        <begin position="1"/>
        <end position="28"/>
    </location>
</feature>